<sequence>MRSAMAAPSAAQSATPSAANMANPDESMDGVADAAGIPPSEAARLATHNAATEVAVYQLLTALQQLPAQQQAREVLLDVSLAADERRATAVLGGRLRAKTWSWHREDGALVGGFAGWLLDGSPLWMAGPGTSRVVLANYGKVLGQWLPTPWPREPGQCVEVALFTRYPLQEVVDLQGQPAAAGQLNGRFRVRFGTANLLDIASQGELFLLRDTRGPRLIARISEEEYVARVLDREASPAPSEAAKALAVTIRTYLQQNGQPKGECLSITDSTQHQRVAPRPATVAAREIAAWSAGVILVGGPVTYHAEQGGAGKLSWREAVAQANAGLTFDLILARAFPYLELGRGGQPGAQCQPLAEAERWLLAQRRSWRPRLDGEVGYEEPAGFAVCLLGSGRPYADKQRQRIYVRGLYSQQDRLDLAHEYLHLAFQSHPNGDDEAYIERWARHLILE</sequence>
<proteinExistence type="predicted"/>
<gene>
    <name evidence="4" type="ORF">CUC53_17680</name>
</gene>
<feature type="domain" description="DUF2300" evidence="3">
    <location>
        <begin position="43"/>
        <end position="106"/>
    </location>
</feature>
<dbReference type="Pfam" id="PF08486">
    <property type="entry name" value="SpoIID"/>
    <property type="match status" value="1"/>
</dbReference>
<dbReference type="AlphaFoldDB" id="A0A2H9U0C8"/>
<evidence type="ECO:0000256" key="1">
    <source>
        <dbReference type="SAM" id="MobiDB-lite"/>
    </source>
</evidence>
<evidence type="ECO:0000259" key="2">
    <source>
        <dbReference type="Pfam" id="PF08486"/>
    </source>
</evidence>
<keyword evidence="5" id="KW-1185">Reference proteome</keyword>
<dbReference type="InterPro" id="IPR018748">
    <property type="entry name" value="DUF2300_secreted"/>
</dbReference>
<accession>A0A2H9U0C8</accession>
<organism evidence="4 5">
    <name type="scientific">Aeromonas cavernicola</name>
    <dbReference type="NCBI Taxonomy" id="1006623"/>
    <lineage>
        <taxon>Bacteria</taxon>
        <taxon>Pseudomonadati</taxon>
        <taxon>Pseudomonadota</taxon>
        <taxon>Gammaproteobacteria</taxon>
        <taxon>Aeromonadales</taxon>
        <taxon>Aeromonadaceae</taxon>
        <taxon>Aeromonas</taxon>
    </lineage>
</organism>
<dbReference type="EMBL" id="PGGC01000205">
    <property type="protein sequence ID" value="PJG57507.1"/>
    <property type="molecule type" value="Genomic_DNA"/>
</dbReference>
<protein>
    <submittedName>
        <fullName evidence="4">DUF2300 domain-containing protein</fullName>
    </submittedName>
</protein>
<feature type="domain" description="DUF2300" evidence="3">
    <location>
        <begin position="313"/>
        <end position="433"/>
    </location>
</feature>
<evidence type="ECO:0000313" key="5">
    <source>
        <dbReference type="Proteomes" id="UP000235861"/>
    </source>
</evidence>
<comment type="caution">
    <text evidence="4">The sequence shown here is derived from an EMBL/GenBank/DDBJ whole genome shotgun (WGS) entry which is preliminary data.</text>
</comment>
<dbReference type="Pfam" id="PF10062">
    <property type="entry name" value="DUF2300"/>
    <property type="match status" value="2"/>
</dbReference>
<dbReference type="Proteomes" id="UP000235861">
    <property type="component" value="Unassembled WGS sequence"/>
</dbReference>
<dbReference type="OrthoDB" id="7017274at2"/>
<evidence type="ECO:0000313" key="4">
    <source>
        <dbReference type="EMBL" id="PJG57507.1"/>
    </source>
</evidence>
<dbReference type="InterPro" id="IPR013693">
    <property type="entry name" value="SpoIID/LytB_N"/>
</dbReference>
<name>A0A2H9U0C8_9GAMM</name>
<feature type="compositionally biased region" description="Low complexity" evidence="1">
    <location>
        <begin position="1"/>
        <end position="22"/>
    </location>
</feature>
<reference evidence="4 5" key="1">
    <citation type="submission" date="2017-11" db="EMBL/GenBank/DDBJ databases">
        <title>Draft genome sequence of environmental isolate Aeromonas cavernicola sp. nov. MDC 2508.</title>
        <authorList>
            <person name="Colston S.M."/>
            <person name="Navarro A."/>
            <person name="Martinez-Murcia A.J."/>
            <person name="Graf J."/>
        </authorList>
    </citation>
    <scope>NUCLEOTIDE SEQUENCE [LARGE SCALE GENOMIC DNA]</scope>
    <source>
        <strain evidence="4 5">MDC 2508</strain>
    </source>
</reference>
<evidence type="ECO:0000259" key="3">
    <source>
        <dbReference type="Pfam" id="PF10062"/>
    </source>
</evidence>
<feature type="domain" description="Sporulation stage II protein D amidase enhancer LytB N-terminal" evidence="2">
    <location>
        <begin position="218"/>
        <end position="276"/>
    </location>
</feature>
<feature type="region of interest" description="Disordered" evidence="1">
    <location>
        <begin position="1"/>
        <end position="35"/>
    </location>
</feature>